<dbReference type="GO" id="GO:0007155">
    <property type="term" value="P:cell adhesion"/>
    <property type="evidence" value="ECO:0007669"/>
    <property type="project" value="InterPro"/>
</dbReference>
<evidence type="ECO:0000256" key="5">
    <source>
        <dbReference type="ARBA" id="ARBA00022729"/>
    </source>
</evidence>
<feature type="chain" id="PRO_5013238818" evidence="9">
    <location>
        <begin position="26"/>
        <end position="328"/>
    </location>
</feature>
<proteinExistence type="inferred from homology"/>
<dbReference type="RefSeq" id="WP_095492678.1">
    <property type="nucleotide sequence ID" value="NZ_NPKJ01000040.1"/>
</dbReference>
<evidence type="ECO:0000256" key="2">
    <source>
        <dbReference type="ARBA" id="ARBA00011028"/>
    </source>
</evidence>
<dbReference type="InterPro" id="IPR006127">
    <property type="entry name" value="ZnuA-like"/>
</dbReference>
<evidence type="ECO:0000256" key="9">
    <source>
        <dbReference type="SAM" id="SignalP"/>
    </source>
</evidence>
<dbReference type="InterPro" id="IPR050492">
    <property type="entry name" value="Bact_metal-bind_prot9"/>
</dbReference>
<evidence type="ECO:0000256" key="6">
    <source>
        <dbReference type="RuleBase" id="RU003512"/>
    </source>
</evidence>
<evidence type="ECO:0000313" key="10">
    <source>
        <dbReference type="EMBL" id="PAQ09662.1"/>
    </source>
</evidence>
<comment type="subcellular location">
    <subcellularLocation>
        <location evidence="1">Cell envelope</location>
    </subcellularLocation>
</comment>
<protein>
    <submittedName>
        <fullName evidence="10">ABC transporter substrate-binding protein</fullName>
    </submittedName>
</protein>
<dbReference type="GO" id="GO:0030001">
    <property type="term" value="P:metal ion transport"/>
    <property type="evidence" value="ECO:0007669"/>
    <property type="project" value="InterPro"/>
</dbReference>
<organism evidence="10 11">
    <name type="scientific">Mesorhizobium temperatum</name>
    <dbReference type="NCBI Taxonomy" id="241416"/>
    <lineage>
        <taxon>Bacteria</taxon>
        <taxon>Pseudomonadati</taxon>
        <taxon>Pseudomonadota</taxon>
        <taxon>Alphaproteobacteria</taxon>
        <taxon>Hyphomicrobiales</taxon>
        <taxon>Phyllobacteriaceae</taxon>
        <taxon>Mesorhizobium</taxon>
    </lineage>
</organism>
<dbReference type="Proteomes" id="UP000216442">
    <property type="component" value="Unassembled WGS sequence"/>
</dbReference>
<dbReference type="PANTHER" id="PTHR42953:SF1">
    <property type="entry name" value="METAL-BINDING PROTEIN HI_0362-RELATED"/>
    <property type="match status" value="1"/>
</dbReference>
<evidence type="ECO:0000313" key="11">
    <source>
        <dbReference type="Proteomes" id="UP000216442"/>
    </source>
</evidence>
<keyword evidence="11" id="KW-1185">Reference proteome</keyword>
<sequence length="328" mass="34880">MSRTLKLAAVMGVITSLPIIPSVAAAENLKVVASFSIIADFAKNVGGDRVDIITLVGPNGDAHVYEPKPADAATVGSADVVLVNGLQFEGFLQRLVEASATKAPVVELTKGGEVLRNTEEEGHHDQDKAAKGEAGHAAEAEEGHEEGHHHHGESDPHAWQSVHNAELYVKNIADAFCAADAASCDTYRANAESYGQQLEALEEEIKAAVAEIPEDKRTIITSHDAYGYFEHEYGIKFLAPEGVSTESEASASDVAALIKQIRQDKASAIFVENVTNPRLIEQIASETGLKIGGELYSDALSDENGPAATYLEMMRHNITAIKGAILGS</sequence>
<accession>A0A271LND1</accession>
<dbReference type="PRINTS" id="PR00690">
    <property type="entry name" value="ADHESNFAMILY"/>
</dbReference>
<dbReference type="InterPro" id="IPR006128">
    <property type="entry name" value="Lipoprotein_PsaA-like"/>
</dbReference>
<dbReference type="NCBIfam" id="NF040870">
    <property type="entry name" value="AztC"/>
    <property type="match status" value="1"/>
</dbReference>
<dbReference type="GO" id="GO:0030313">
    <property type="term" value="C:cell envelope"/>
    <property type="evidence" value="ECO:0007669"/>
    <property type="project" value="UniProtKB-SubCell"/>
</dbReference>
<feature type="region of interest" description="Disordered" evidence="8">
    <location>
        <begin position="111"/>
        <end position="158"/>
    </location>
</feature>
<dbReference type="InterPro" id="IPR047701">
    <property type="entry name" value="AztC-like"/>
</dbReference>
<comment type="caution">
    <text evidence="10">The sequence shown here is derived from an EMBL/GenBank/DDBJ whole genome shotgun (WGS) entry which is preliminary data.</text>
</comment>
<dbReference type="InterPro" id="IPR006129">
    <property type="entry name" value="AdhesinB"/>
</dbReference>
<dbReference type="Pfam" id="PF01297">
    <property type="entry name" value="ZnuA"/>
    <property type="match status" value="1"/>
</dbReference>
<dbReference type="GO" id="GO:0046872">
    <property type="term" value="F:metal ion binding"/>
    <property type="evidence" value="ECO:0007669"/>
    <property type="project" value="UniProtKB-KW"/>
</dbReference>
<evidence type="ECO:0000256" key="1">
    <source>
        <dbReference type="ARBA" id="ARBA00004196"/>
    </source>
</evidence>
<evidence type="ECO:0000256" key="4">
    <source>
        <dbReference type="ARBA" id="ARBA00022723"/>
    </source>
</evidence>
<dbReference type="PANTHER" id="PTHR42953">
    <property type="entry name" value="HIGH-AFFINITY ZINC UPTAKE SYSTEM PROTEIN ZNUA-RELATED"/>
    <property type="match status" value="1"/>
</dbReference>
<reference evidence="10 11" key="1">
    <citation type="submission" date="2017-08" db="EMBL/GenBank/DDBJ databases">
        <title>Mesorhizobium wenxinae sp. nov., a novel rhizobial species isolated from root nodules of chickpea (Cicer arietinum L.).</title>
        <authorList>
            <person name="Zhang J."/>
        </authorList>
    </citation>
    <scope>NUCLEOTIDE SEQUENCE [LARGE SCALE GENOMIC DNA]</scope>
    <source>
        <strain evidence="10 11">SDW018</strain>
    </source>
</reference>
<dbReference type="OrthoDB" id="9793396at2"/>
<dbReference type="AlphaFoldDB" id="A0A271LND1"/>
<gene>
    <name evidence="10" type="ORF">CIT26_11460</name>
</gene>
<comment type="similarity">
    <text evidence="2 6">Belongs to the bacterial solute-binding protein 9 family.</text>
</comment>
<dbReference type="EMBL" id="NPKJ01000040">
    <property type="protein sequence ID" value="PAQ09662.1"/>
    <property type="molecule type" value="Genomic_DNA"/>
</dbReference>
<evidence type="ECO:0000256" key="8">
    <source>
        <dbReference type="SAM" id="MobiDB-lite"/>
    </source>
</evidence>
<dbReference type="PRINTS" id="PR00691">
    <property type="entry name" value="ADHESINB"/>
</dbReference>
<evidence type="ECO:0000256" key="7">
    <source>
        <dbReference type="SAM" id="Coils"/>
    </source>
</evidence>
<name>A0A271LND1_9HYPH</name>
<dbReference type="SUPFAM" id="SSF53807">
    <property type="entry name" value="Helical backbone' metal receptor"/>
    <property type="match status" value="1"/>
</dbReference>
<keyword evidence="7" id="KW-0175">Coiled coil</keyword>
<keyword evidence="4" id="KW-0479">Metal-binding</keyword>
<keyword evidence="5 9" id="KW-0732">Signal</keyword>
<dbReference type="Gene3D" id="3.40.50.1980">
    <property type="entry name" value="Nitrogenase molybdenum iron protein domain"/>
    <property type="match status" value="2"/>
</dbReference>
<feature type="compositionally biased region" description="Basic and acidic residues" evidence="8">
    <location>
        <begin position="116"/>
        <end position="156"/>
    </location>
</feature>
<feature type="coiled-coil region" evidence="7">
    <location>
        <begin position="184"/>
        <end position="218"/>
    </location>
</feature>
<keyword evidence="3 6" id="KW-0813">Transport</keyword>
<evidence type="ECO:0000256" key="3">
    <source>
        <dbReference type="ARBA" id="ARBA00022448"/>
    </source>
</evidence>
<feature type="signal peptide" evidence="9">
    <location>
        <begin position="1"/>
        <end position="25"/>
    </location>
</feature>